<reference evidence="1 2" key="1">
    <citation type="submission" date="2019-02" db="EMBL/GenBank/DDBJ databases">
        <title>Deep-cultivation of Planctomycetes and their phenomic and genomic characterization uncovers novel biology.</title>
        <authorList>
            <person name="Wiegand S."/>
            <person name="Jogler M."/>
            <person name="Boedeker C."/>
            <person name="Pinto D."/>
            <person name="Vollmers J."/>
            <person name="Rivas-Marin E."/>
            <person name="Kohn T."/>
            <person name="Peeters S.H."/>
            <person name="Heuer A."/>
            <person name="Rast P."/>
            <person name="Oberbeckmann S."/>
            <person name="Bunk B."/>
            <person name="Jeske O."/>
            <person name="Meyerdierks A."/>
            <person name="Storesund J.E."/>
            <person name="Kallscheuer N."/>
            <person name="Luecker S."/>
            <person name="Lage O.M."/>
            <person name="Pohl T."/>
            <person name="Merkel B.J."/>
            <person name="Hornburger P."/>
            <person name="Mueller R.-W."/>
            <person name="Bruemmer F."/>
            <person name="Labrenz M."/>
            <person name="Spormann A.M."/>
            <person name="Op den Camp H."/>
            <person name="Overmann J."/>
            <person name="Amann R."/>
            <person name="Jetten M.S.M."/>
            <person name="Mascher T."/>
            <person name="Medema M.H."/>
            <person name="Devos D.P."/>
            <person name="Kaster A.-K."/>
            <person name="Ovreas L."/>
            <person name="Rohde M."/>
            <person name="Galperin M.Y."/>
            <person name="Jogler C."/>
        </authorList>
    </citation>
    <scope>NUCLEOTIDE SEQUENCE [LARGE SCALE GENOMIC DNA]</scope>
    <source>
        <strain evidence="1 2">EC9</strain>
    </source>
</reference>
<protein>
    <submittedName>
        <fullName evidence="1">Uncharacterized protein</fullName>
    </submittedName>
</protein>
<organism evidence="1 2">
    <name type="scientific">Rosistilla ulvae</name>
    <dbReference type="NCBI Taxonomy" id="1930277"/>
    <lineage>
        <taxon>Bacteria</taxon>
        <taxon>Pseudomonadati</taxon>
        <taxon>Planctomycetota</taxon>
        <taxon>Planctomycetia</taxon>
        <taxon>Pirellulales</taxon>
        <taxon>Pirellulaceae</taxon>
        <taxon>Rosistilla</taxon>
    </lineage>
</organism>
<gene>
    <name evidence="1" type="ORF">EC9_41220</name>
</gene>
<name>A0A517M4X7_9BACT</name>
<dbReference type="KEGG" id="ruv:EC9_41220"/>
<evidence type="ECO:0000313" key="1">
    <source>
        <dbReference type="EMBL" id="QDS89920.1"/>
    </source>
</evidence>
<keyword evidence="2" id="KW-1185">Reference proteome</keyword>
<dbReference type="AlphaFoldDB" id="A0A517M4X7"/>
<proteinExistence type="predicted"/>
<dbReference type="Proteomes" id="UP000319557">
    <property type="component" value="Chromosome"/>
</dbReference>
<accession>A0A517M4X7</accession>
<sequence length="69" mass="8079">MRSITFDFTGIVPFPVRLSSYLLSMTCSYRYAVIASGGKEETKKKTNLDHLYRQAVDDFRYGLHWRRQG</sequence>
<evidence type="ECO:0000313" key="2">
    <source>
        <dbReference type="Proteomes" id="UP000319557"/>
    </source>
</evidence>
<dbReference type="EMBL" id="CP036261">
    <property type="protein sequence ID" value="QDS89920.1"/>
    <property type="molecule type" value="Genomic_DNA"/>
</dbReference>